<reference evidence="1 2" key="1">
    <citation type="journal article" date="2015" name="BMC Genomics">
        <title>Insights from the genome of Ophiocordyceps polyrhachis-furcata to pathogenicity and host specificity in insect fungi.</title>
        <authorList>
            <person name="Wichadakul D."/>
            <person name="Kobmoo N."/>
            <person name="Ingsriswang S."/>
            <person name="Tangphatsornruang S."/>
            <person name="Chantasingh D."/>
            <person name="Luangsa-ard J.J."/>
            <person name="Eurwilaichitr L."/>
        </authorList>
    </citation>
    <scope>NUCLEOTIDE SEQUENCE [LARGE SCALE GENOMIC DNA]</scope>
    <source>
        <strain evidence="1 2">BCC 54312</strain>
    </source>
</reference>
<dbReference type="AlphaFoldDB" id="A0A367L9E4"/>
<dbReference type="Proteomes" id="UP000253664">
    <property type="component" value="Unassembled WGS sequence"/>
</dbReference>
<name>A0A367L9E4_9HYPO</name>
<evidence type="ECO:0000313" key="2">
    <source>
        <dbReference type="Proteomes" id="UP000253664"/>
    </source>
</evidence>
<protein>
    <submittedName>
        <fullName evidence="1">Uncharacterized protein</fullName>
    </submittedName>
</protein>
<feature type="non-terminal residue" evidence="1">
    <location>
        <position position="1"/>
    </location>
</feature>
<dbReference type="EMBL" id="LKCN02000011">
    <property type="protein sequence ID" value="RCI11039.1"/>
    <property type="molecule type" value="Genomic_DNA"/>
</dbReference>
<accession>A0A367L9E4</accession>
<evidence type="ECO:0000313" key="1">
    <source>
        <dbReference type="EMBL" id="RCI11039.1"/>
    </source>
</evidence>
<sequence length="82" mass="9517">PLIIYIKDDYKDSTNILFRKSIRFKKPFFDFKDFFATTDTNNKESENKSSLFSELQALIDTALAAGEELLEEYIKAINALEK</sequence>
<gene>
    <name evidence="1" type="ORF">L249_5180</name>
</gene>
<proteinExistence type="predicted"/>
<keyword evidence="2" id="KW-1185">Reference proteome</keyword>
<organism evidence="1 2">
    <name type="scientific">Ophiocordyceps polyrhachis-furcata BCC 54312</name>
    <dbReference type="NCBI Taxonomy" id="1330021"/>
    <lineage>
        <taxon>Eukaryota</taxon>
        <taxon>Fungi</taxon>
        <taxon>Dikarya</taxon>
        <taxon>Ascomycota</taxon>
        <taxon>Pezizomycotina</taxon>
        <taxon>Sordariomycetes</taxon>
        <taxon>Hypocreomycetidae</taxon>
        <taxon>Hypocreales</taxon>
        <taxon>Ophiocordycipitaceae</taxon>
        <taxon>Ophiocordyceps</taxon>
    </lineage>
</organism>
<comment type="caution">
    <text evidence="1">The sequence shown here is derived from an EMBL/GenBank/DDBJ whole genome shotgun (WGS) entry which is preliminary data.</text>
</comment>